<accession>A0A381VW17</accession>
<dbReference type="PANTHER" id="PTHR45754">
    <property type="entry name" value="METHYLENETETRAHYDROFOLATE REDUCTASE"/>
    <property type="match status" value="1"/>
</dbReference>
<dbReference type="Gene3D" id="3.20.20.220">
    <property type="match status" value="1"/>
</dbReference>
<dbReference type="NCBIfam" id="TIGR00676">
    <property type="entry name" value="fadh2"/>
    <property type="match status" value="1"/>
</dbReference>
<dbReference type="GO" id="GO:0035999">
    <property type="term" value="P:tetrahydrofolate interconversion"/>
    <property type="evidence" value="ECO:0007669"/>
    <property type="project" value="UniProtKB-UniPathway"/>
</dbReference>
<dbReference type="EMBL" id="UINC01009780">
    <property type="protein sequence ID" value="SVA43783.1"/>
    <property type="molecule type" value="Genomic_DNA"/>
</dbReference>
<dbReference type="InterPro" id="IPR003171">
    <property type="entry name" value="Mehydrof_redctse-like"/>
</dbReference>
<reference evidence="12" key="1">
    <citation type="submission" date="2018-05" db="EMBL/GenBank/DDBJ databases">
        <authorList>
            <person name="Lanie J.A."/>
            <person name="Ng W.-L."/>
            <person name="Kazmierczak K.M."/>
            <person name="Andrzejewski T.M."/>
            <person name="Davidsen T.M."/>
            <person name="Wayne K.J."/>
            <person name="Tettelin H."/>
            <person name="Glass J.I."/>
            <person name="Rusch D."/>
            <person name="Podicherti R."/>
            <person name="Tsui H.-C.T."/>
            <person name="Winkler M.E."/>
        </authorList>
    </citation>
    <scope>NUCLEOTIDE SEQUENCE</scope>
</reference>
<keyword evidence="6" id="KW-0274">FAD</keyword>
<dbReference type="PANTHER" id="PTHR45754:SF3">
    <property type="entry name" value="METHYLENETETRAHYDROFOLATE REDUCTASE (NADPH)"/>
    <property type="match status" value="1"/>
</dbReference>
<dbReference type="InterPro" id="IPR029041">
    <property type="entry name" value="FAD-linked_oxidoreductase-like"/>
</dbReference>
<evidence type="ECO:0000256" key="3">
    <source>
        <dbReference type="ARBA" id="ARBA00006743"/>
    </source>
</evidence>
<keyword evidence="4" id="KW-0028">Amino-acid biosynthesis</keyword>
<dbReference type="UniPathway" id="UPA00193"/>
<evidence type="ECO:0000256" key="4">
    <source>
        <dbReference type="ARBA" id="ARBA00022605"/>
    </source>
</evidence>
<keyword evidence="8" id="KW-0520">NAD</keyword>
<dbReference type="GO" id="GO:0106312">
    <property type="term" value="F:methylenetetrahydrofolate reductase (NADH) activity"/>
    <property type="evidence" value="ECO:0007669"/>
    <property type="project" value="UniProtKB-EC"/>
</dbReference>
<protein>
    <recommendedName>
        <fullName evidence="11">methylenetetrahydrofolate reductase (NADH)</fullName>
        <ecNumber evidence="11">1.5.1.54</ecNumber>
    </recommendedName>
</protein>
<dbReference type="EC" id="1.5.1.54" evidence="11"/>
<evidence type="ECO:0000256" key="1">
    <source>
        <dbReference type="ARBA" id="ARBA00001974"/>
    </source>
</evidence>
<evidence type="ECO:0000313" key="12">
    <source>
        <dbReference type="EMBL" id="SVA43783.1"/>
    </source>
</evidence>
<dbReference type="GO" id="GO:0071949">
    <property type="term" value="F:FAD binding"/>
    <property type="evidence" value="ECO:0007669"/>
    <property type="project" value="TreeGrafter"/>
</dbReference>
<dbReference type="AlphaFoldDB" id="A0A381VW17"/>
<evidence type="ECO:0000256" key="7">
    <source>
        <dbReference type="ARBA" id="ARBA00023002"/>
    </source>
</evidence>
<dbReference type="GO" id="GO:0005829">
    <property type="term" value="C:cytosol"/>
    <property type="evidence" value="ECO:0007669"/>
    <property type="project" value="InterPro"/>
</dbReference>
<evidence type="ECO:0000256" key="6">
    <source>
        <dbReference type="ARBA" id="ARBA00022827"/>
    </source>
</evidence>
<comment type="pathway">
    <text evidence="10">Amino-acid biosynthesis; L-methionine biosynthesis via de novo pathway.</text>
</comment>
<keyword evidence="7" id="KW-0560">Oxidoreductase</keyword>
<evidence type="ECO:0000256" key="8">
    <source>
        <dbReference type="ARBA" id="ARBA00023027"/>
    </source>
</evidence>
<proteinExistence type="inferred from homology"/>
<gene>
    <name evidence="12" type="ORF">METZ01_LOCUS96637</name>
</gene>
<comment type="cofactor">
    <cofactor evidence="1">
        <name>FAD</name>
        <dbReference type="ChEBI" id="CHEBI:57692"/>
    </cofactor>
</comment>
<dbReference type="CDD" id="cd00537">
    <property type="entry name" value="MTHFR"/>
    <property type="match status" value="1"/>
</dbReference>
<dbReference type="InterPro" id="IPR004620">
    <property type="entry name" value="MTHF_reductase_bac"/>
</dbReference>
<keyword evidence="5" id="KW-0285">Flavoprotein</keyword>
<organism evidence="12">
    <name type="scientific">marine metagenome</name>
    <dbReference type="NCBI Taxonomy" id="408172"/>
    <lineage>
        <taxon>unclassified sequences</taxon>
        <taxon>metagenomes</taxon>
        <taxon>ecological metagenomes</taxon>
    </lineage>
</organism>
<evidence type="ECO:0000256" key="9">
    <source>
        <dbReference type="ARBA" id="ARBA00023167"/>
    </source>
</evidence>
<comment type="similarity">
    <text evidence="3">Belongs to the methylenetetrahydrofolate reductase family.</text>
</comment>
<dbReference type="GO" id="GO:0009086">
    <property type="term" value="P:methionine biosynthetic process"/>
    <property type="evidence" value="ECO:0007669"/>
    <property type="project" value="UniProtKB-KW"/>
</dbReference>
<dbReference type="SUPFAM" id="SSF51730">
    <property type="entry name" value="FAD-linked oxidoreductase"/>
    <property type="match status" value="1"/>
</dbReference>
<evidence type="ECO:0000256" key="10">
    <source>
        <dbReference type="ARBA" id="ARBA00034478"/>
    </source>
</evidence>
<evidence type="ECO:0000256" key="11">
    <source>
        <dbReference type="ARBA" id="ARBA00034529"/>
    </source>
</evidence>
<evidence type="ECO:0000256" key="5">
    <source>
        <dbReference type="ARBA" id="ARBA00022630"/>
    </source>
</evidence>
<keyword evidence="9" id="KW-0486">Methionine biosynthesis</keyword>
<dbReference type="Pfam" id="PF02219">
    <property type="entry name" value="MTHFR"/>
    <property type="match status" value="1"/>
</dbReference>
<evidence type="ECO:0000256" key="2">
    <source>
        <dbReference type="ARBA" id="ARBA00004777"/>
    </source>
</evidence>
<comment type="pathway">
    <text evidence="2">One-carbon metabolism; tetrahydrofolate interconversion.</text>
</comment>
<name>A0A381VW17_9ZZZZ</name>
<sequence length="294" mass="32101">MRFIRDIHAEKQGSGKPTISFEFFPFKTPEGEATFFGKTLPALITARPDYASVTYGAGGSTREKTLEIVERIQNDFGLTTMAHLTCIKHTQAEIGGILDEAARRGIQNILALRGDPPPGEEWAQTEGGFEFASELVEFLRERGDFGIGAAGFPEGHIDCAEGRETDWRHLVGKINCGADFVITQMFFDNADYFRLAGYLKGQGVAVPLFPGIIPVANAGQIKKFSAMCGAKLPELFSSRLDELGDDADAVREYGIEYATGQCRELLERGAPGLHFYTLNKSKAVLQILANLGLA</sequence>